<dbReference type="InterPro" id="IPR001584">
    <property type="entry name" value="Integrase_cat-core"/>
</dbReference>
<organism evidence="3 4">
    <name type="scientific">Arachis duranensis</name>
    <name type="common">Wild peanut</name>
    <dbReference type="NCBI Taxonomy" id="130453"/>
    <lineage>
        <taxon>Eukaryota</taxon>
        <taxon>Viridiplantae</taxon>
        <taxon>Streptophyta</taxon>
        <taxon>Embryophyta</taxon>
        <taxon>Tracheophyta</taxon>
        <taxon>Spermatophyta</taxon>
        <taxon>Magnoliopsida</taxon>
        <taxon>eudicotyledons</taxon>
        <taxon>Gunneridae</taxon>
        <taxon>Pentapetalae</taxon>
        <taxon>rosids</taxon>
        <taxon>fabids</taxon>
        <taxon>Fabales</taxon>
        <taxon>Fabaceae</taxon>
        <taxon>Papilionoideae</taxon>
        <taxon>50 kb inversion clade</taxon>
        <taxon>dalbergioids sensu lato</taxon>
        <taxon>Dalbergieae</taxon>
        <taxon>Pterocarpus clade</taxon>
        <taxon>Arachis</taxon>
    </lineage>
</organism>
<reference evidence="3" key="1">
    <citation type="journal article" date="2016" name="Nat. Genet.">
        <title>The genome sequences of Arachis duranensis and Arachis ipaensis, the diploid ancestors of cultivated peanut.</title>
        <authorList>
            <person name="Bertioli D.J."/>
            <person name="Cannon S.B."/>
            <person name="Froenicke L."/>
            <person name="Huang G."/>
            <person name="Farmer A.D."/>
            <person name="Cannon E.K."/>
            <person name="Liu X."/>
            <person name="Gao D."/>
            <person name="Clevenger J."/>
            <person name="Dash S."/>
            <person name="Ren L."/>
            <person name="Moretzsohn M.C."/>
            <person name="Shirasawa K."/>
            <person name="Huang W."/>
            <person name="Vidigal B."/>
            <person name="Abernathy B."/>
            <person name="Chu Y."/>
            <person name="Niederhuth C.E."/>
            <person name="Umale P."/>
            <person name="Araujo A.C."/>
            <person name="Kozik A."/>
            <person name="Kim K.D."/>
            <person name="Burow M.D."/>
            <person name="Varshney R.K."/>
            <person name="Wang X."/>
            <person name="Zhang X."/>
            <person name="Barkley N."/>
            <person name="Guimaraes P.M."/>
            <person name="Isobe S."/>
            <person name="Guo B."/>
            <person name="Liao B."/>
            <person name="Stalker H.T."/>
            <person name="Schmitz R.J."/>
            <person name="Scheffler B.E."/>
            <person name="Leal-Bertioli S.C."/>
            <person name="Xun X."/>
            <person name="Jackson S.A."/>
            <person name="Michelmore R."/>
            <person name="Ozias-Akins P."/>
        </authorList>
    </citation>
    <scope>NUCLEOTIDE SEQUENCE [LARGE SCALE GENOMIC DNA]</scope>
    <source>
        <strain evidence="3">cv. V14167</strain>
    </source>
</reference>
<dbReference type="InterPro" id="IPR012337">
    <property type="entry name" value="RNaseH-like_sf"/>
</dbReference>
<dbReference type="Gene3D" id="3.30.420.10">
    <property type="entry name" value="Ribonuclease H-like superfamily/Ribonuclease H"/>
    <property type="match status" value="1"/>
</dbReference>
<dbReference type="RefSeq" id="XP_015941717.1">
    <property type="nucleotide sequence ID" value="XM_016086231.1"/>
</dbReference>
<dbReference type="AlphaFoldDB" id="A0A6P4C719"/>
<feature type="coiled-coil region" evidence="1">
    <location>
        <begin position="90"/>
        <end position="117"/>
    </location>
</feature>
<keyword evidence="1" id="KW-0175">Coiled coil</keyword>
<keyword evidence="3" id="KW-1185">Reference proteome</keyword>
<dbReference type="PANTHER" id="PTHR48475:SF2">
    <property type="entry name" value="RIBONUCLEASE H"/>
    <property type="match status" value="1"/>
</dbReference>
<reference evidence="4" key="2">
    <citation type="submission" date="2025-08" db="UniProtKB">
        <authorList>
            <consortium name="RefSeq"/>
        </authorList>
    </citation>
    <scope>IDENTIFICATION</scope>
    <source>
        <tissue evidence="4">Whole plant</tissue>
    </source>
</reference>
<dbReference type="KEGG" id="adu:107467191"/>
<dbReference type="GeneID" id="107467191"/>
<evidence type="ECO:0000259" key="2">
    <source>
        <dbReference type="PROSITE" id="PS50994"/>
    </source>
</evidence>
<dbReference type="GO" id="GO:0003676">
    <property type="term" value="F:nucleic acid binding"/>
    <property type="evidence" value="ECO:0007669"/>
    <property type="project" value="InterPro"/>
</dbReference>
<dbReference type="SUPFAM" id="SSF53098">
    <property type="entry name" value="Ribonuclease H-like"/>
    <property type="match status" value="1"/>
</dbReference>
<proteinExistence type="predicted"/>
<name>A0A6P4C719_ARADU</name>
<gene>
    <name evidence="4" type="primary">LOC107467191</name>
</gene>
<sequence>MNIRHHFSSVEHPHTNGLTEAANKVILQTLKKKLTEDKGCWAELIPEILWSYNITPQTTTKESPFRLVYGTECVIPLEISQGSTRTEHFNESANEQSRRAEIDVVEEERNYTELRQKSMQLAMKRQYNKKVKPRILKQGDLVLRQLEDIRKSPGHGKLAATWEGPFWIAKVIGRGAYCLETLNGTALPNTWNISSLKYYYS</sequence>
<feature type="domain" description="Integrase catalytic" evidence="2">
    <location>
        <begin position="1"/>
        <end position="72"/>
    </location>
</feature>
<dbReference type="OrthoDB" id="1433117at2759"/>
<dbReference type="PANTHER" id="PTHR48475">
    <property type="entry name" value="RIBONUCLEASE H"/>
    <property type="match status" value="1"/>
</dbReference>
<evidence type="ECO:0000256" key="1">
    <source>
        <dbReference type="SAM" id="Coils"/>
    </source>
</evidence>
<dbReference type="Proteomes" id="UP000515211">
    <property type="component" value="Chromosome 9"/>
</dbReference>
<dbReference type="PROSITE" id="PS50994">
    <property type="entry name" value="INTEGRASE"/>
    <property type="match status" value="1"/>
</dbReference>
<dbReference type="GO" id="GO:0015074">
    <property type="term" value="P:DNA integration"/>
    <property type="evidence" value="ECO:0007669"/>
    <property type="project" value="InterPro"/>
</dbReference>
<protein>
    <submittedName>
        <fullName evidence="4">Uncharacterized protein LOC107467191</fullName>
    </submittedName>
</protein>
<evidence type="ECO:0000313" key="3">
    <source>
        <dbReference type="Proteomes" id="UP000515211"/>
    </source>
</evidence>
<dbReference type="InterPro" id="IPR036397">
    <property type="entry name" value="RNaseH_sf"/>
</dbReference>
<accession>A0A6P4C719</accession>
<evidence type="ECO:0000313" key="4">
    <source>
        <dbReference type="RefSeq" id="XP_015941717.1"/>
    </source>
</evidence>